<dbReference type="Proteomes" id="UP001054252">
    <property type="component" value="Unassembled WGS sequence"/>
</dbReference>
<organism evidence="2 3">
    <name type="scientific">Rubroshorea leprosula</name>
    <dbReference type="NCBI Taxonomy" id="152421"/>
    <lineage>
        <taxon>Eukaryota</taxon>
        <taxon>Viridiplantae</taxon>
        <taxon>Streptophyta</taxon>
        <taxon>Embryophyta</taxon>
        <taxon>Tracheophyta</taxon>
        <taxon>Spermatophyta</taxon>
        <taxon>Magnoliopsida</taxon>
        <taxon>eudicotyledons</taxon>
        <taxon>Gunneridae</taxon>
        <taxon>Pentapetalae</taxon>
        <taxon>rosids</taxon>
        <taxon>malvids</taxon>
        <taxon>Malvales</taxon>
        <taxon>Dipterocarpaceae</taxon>
        <taxon>Rubroshorea</taxon>
    </lineage>
</organism>
<dbReference type="PANTHER" id="PTHR31198">
    <property type="entry name" value="COILED-COIL DOMAIN-CONTAINING PROTEIN 84"/>
    <property type="match status" value="1"/>
</dbReference>
<feature type="compositionally biased region" description="Polar residues" evidence="1">
    <location>
        <begin position="10"/>
        <end position="25"/>
    </location>
</feature>
<dbReference type="InterPro" id="IPR028015">
    <property type="entry name" value="CCDC84-like"/>
</dbReference>
<keyword evidence="3" id="KW-1185">Reference proteome</keyword>
<dbReference type="AlphaFoldDB" id="A0AAV5J4Z1"/>
<accession>A0AAV5J4Z1</accession>
<proteinExistence type="predicted"/>
<protein>
    <recommendedName>
        <fullName evidence="4">TITAN-like protein</fullName>
    </recommendedName>
</protein>
<gene>
    <name evidence="2" type="ORF">SLEP1_g17488</name>
</gene>
<evidence type="ECO:0008006" key="4">
    <source>
        <dbReference type="Google" id="ProtNLM"/>
    </source>
</evidence>
<dbReference type="Pfam" id="PF14968">
    <property type="entry name" value="CCDC84"/>
    <property type="match status" value="1"/>
</dbReference>
<reference evidence="2 3" key="1">
    <citation type="journal article" date="2021" name="Commun. Biol.">
        <title>The genome of Shorea leprosula (Dipterocarpaceae) highlights the ecological relevance of drought in aseasonal tropical rainforests.</title>
        <authorList>
            <person name="Ng K.K.S."/>
            <person name="Kobayashi M.J."/>
            <person name="Fawcett J.A."/>
            <person name="Hatakeyama M."/>
            <person name="Paape T."/>
            <person name="Ng C.H."/>
            <person name="Ang C.C."/>
            <person name="Tnah L.H."/>
            <person name="Lee C.T."/>
            <person name="Nishiyama T."/>
            <person name="Sese J."/>
            <person name="O'Brien M.J."/>
            <person name="Copetti D."/>
            <person name="Mohd Noor M.I."/>
            <person name="Ong R.C."/>
            <person name="Putra M."/>
            <person name="Sireger I.Z."/>
            <person name="Indrioko S."/>
            <person name="Kosugi Y."/>
            <person name="Izuno A."/>
            <person name="Isagi Y."/>
            <person name="Lee S.L."/>
            <person name="Shimizu K.K."/>
        </authorList>
    </citation>
    <scope>NUCLEOTIDE SEQUENCE [LARGE SCALE GENOMIC DNA]</scope>
    <source>
        <strain evidence="2">214</strain>
    </source>
</reference>
<sequence length="297" mass="33531">MEDDSHTRRSNPNPKSNFGKQGNNRGSEKKKSEFVFCKVCRLNHDQGLRHKYFPKHKSSLSAFLSRFKTKIDDVLFFMKNPTILRHEHAPRNRFWCVFCDADVDELDSSFSCENAINHLASARHLKNLKHFLWQYGGGMDCLDAFRVLDADIAKWEKNCKSLKTEAVDASKGSSEVPYGSSNDIHRRLNNENITNIDQNTVNHLQSNHLNPVNPLQYHTYEYQISHSGVNGVANIGTNHHGVTVCSALDTYSDLSLSDSNELRGNGTSQQCLFYNGGICSGNNFLSYGGVSFFVMLV</sequence>
<name>A0AAV5J4Z1_9ROSI</name>
<evidence type="ECO:0000256" key="1">
    <source>
        <dbReference type="SAM" id="MobiDB-lite"/>
    </source>
</evidence>
<evidence type="ECO:0000313" key="2">
    <source>
        <dbReference type="EMBL" id="GKV05484.1"/>
    </source>
</evidence>
<dbReference type="PANTHER" id="PTHR31198:SF1">
    <property type="entry name" value="CENTROSOMAL AT-AC SPLICING FACTOR"/>
    <property type="match status" value="1"/>
</dbReference>
<dbReference type="EMBL" id="BPVZ01000023">
    <property type="protein sequence ID" value="GKV05484.1"/>
    <property type="molecule type" value="Genomic_DNA"/>
</dbReference>
<feature type="region of interest" description="Disordered" evidence="1">
    <location>
        <begin position="1"/>
        <end position="29"/>
    </location>
</feature>
<comment type="caution">
    <text evidence="2">The sequence shown here is derived from an EMBL/GenBank/DDBJ whole genome shotgun (WGS) entry which is preliminary data.</text>
</comment>
<evidence type="ECO:0000313" key="3">
    <source>
        <dbReference type="Proteomes" id="UP001054252"/>
    </source>
</evidence>